<feature type="region of interest" description="Disordered" evidence="2">
    <location>
        <begin position="1"/>
        <end position="20"/>
    </location>
</feature>
<dbReference type="RefSeq" id="WP_108620437.1">
    <property type="nucleotide sequence ID" value="NZ_CP028901.1"/>
</dbReference>
<proteinExistence type="inferred from homology"/>
<dbReference type="Proteomes" id="UP000244571">
    <property type="component" value="Chromosome"/>
</dbReference>
<accession>A0A2R4XGR7</accession>
<dbReference type="PIRSF" id="PIRSF017082">
    <property type="entry name" value="YflP"/>
    <property type="match status" value="1"/>
</dbReference>
<feature type="chain" id="PRO_5015358170" evidence="3">
    <location>
        <begin position="51"/>
        <end position="352"/>
    </location>
</feature>
<keyword evidence="5" id="KW-1185">Reference proteome</keyword>
<organism evidence="4 5">
    <name type="scientific">Orrella marina</name>
    <dbReference type="NCBI Taxonomy" id="2163011"/>
    <lineage>
        <taxon>Bacteria</taxon>
        <taxon>Pseudomonadati</taxon>
        <taxon>Pseudomonadota</taxon>
        <taxon>Betaproteobacteria</taxon>
        <taxon>Burkholderiales</taxon>
        <taxon>Alcaligenaceae</taxon>
        <taxon>Orrella</taxon>
    </lineage>
</organism>
<keyword evidence="3" id="KW-0732">Signal</keyword>
<evidence type="ECO:0000256" key="2">
    <source>
        <dbReference type="SAM" id="MobiDB-lite"/>
    </source>
</evidence>
<protein>
    <submittedName>
        <fullName evidence="4">LacI family transcriptional regulator</fullName>
    </submittedName>
</protein>
<evidence type="ECO:0000256" key="3">
    <source>
        <dbReference type="SAM" id="SignalP"/>
    </source>
</evidence>
<evidence type="ECO:0000256" key="1">
    <source>
        <dbReference type="ARBA" id="ARBA00006987"/>
    </source>
</evidence>
<comment type="similarity">
    <text evidence="1">Belongs to the UPF0065 (bug) family.</text>
</comment>
<dbReference type="EMBL" id="CP028901">
    <property type="protein sequence ID" value="AWB33007.1"/>
    <property type="molecule type" value="Genomic_DNA"/>
</dbReference>
<dbReference type="Gene3D" id="3.40.190.150">
    <property type="entry name" value="Bordetella uptake gene, domain 1"/>
    <property type="match status" value="1"/>
</dbReference>
<sequence>MNFKKPTRDSSSRSTESSAIGKRRSILTRLSALMVAPLFAMSLTATDAHAQDAFPDRPIKLIVPFGAGGSADMLGRLIGDRLRIAFDTPVVVENRPGATGVIGATAVARADPDGYTLLLVFDGTVSIAPVLQENFPFDPIKDLAPIAKLADVDLVIAANPAVPASNIKELLEYSQANPGKLSYASPGMGSTAQMGGELMRLKGGMNWVHIPYGASGSGKFVMDVIGGSVPVAFISVAVAAPFIKDKKLVGLGVPSAQRNSAIPDTPTFQEVGFSGFDVASWFGLAAPAKTPQTIIDRLNQELKTILAQPDVVERLNGAGMVPAWSTPQAMGQLIEGDLARWGEVAKNTKGQM</sequence>
<dbReference type="PANTHER" id="PTHR42928">
    <property type="entry name" value="TRICARBOXYLATE-BINDING PROTEIN"/>
    <property type="match status" value="1"/>
</dbReference>
<reference evidence="4 5" key="1">
    <citation type="submission" date="2018-04" db="EMBL/GenBank/DDBJ databases">
        <title>Bordetella sp. HZ20 isolated from seawater.</title>
        <authorList>
            <person name="Sun C."/>
        </authorList>
    </citation>
    <scope>NUCLEOTIDE SEQUENCE [LARGE SCALE GENOMIC DNA]</scope>
    <source>
        <strain evidence="4 5">HZ20</strain>
    </source>
</reference>
<dbReference type="KEGG" id="boz:DBV39_03940"/>
<dbReference type="Gene3D" id="3.40.190.10">
    <property type="entry name" value="Periplasmic binding protein-like II"/>
    <property type="match status" value="1"/>
</dbReference>
<name>A0A2R4XGR7_9BURK</name>
<feature type="compositionally biased region" description="Basic and acidic residues" evidence="2">
    <location>
        <begin position="1"/>
        <end position="11"/>
    </location>
</feature>
<dbReference type="SUPFAM" id="SSF53850">
    <property type="entry name" value="Periplasmic binding protein-like II"/>
    <property type="match status" value="1"/>
</dbReference>
<gene>
    <name evidence="4" type="ORF">DBV39_03940</name>
</gene>
<dbReference type="OrthoDB" id="8678477at2"/>
<evidence type="ECO:0000313" key="4">
    <source>
        <dbReference type="EMBL" id="AWB33007.1"/>
    </source>
</evidence>
<dbReference type="Pfam" id="PF03401">
    <property type="entry name" value="TctC"/>
    <property type="match status" value="1"/>
</dbReference>
<feature type="signal peptide" evidence="3">
    <location>
        <begin position="1"/>
        <end position="50"/>
    </location>
</feature>
<evidence type="ECO:0000313" key="5">
    <source>
        <dbReference type="Proteomes" id="UP000244571"/>
    </source>
</evidence>
<dbReference type="CDD" id="cd13578">
    <property type="entry name" value="PBP2_Bug27"/>
    <property type="match status" value="1"/>
</dbReference>
<dbReference type="AlphaFoldDB" id="A0A2R4XGR7"/>
<dbReference type="InterPro" id="IPR042100">
    <property type="entry name" value="Bug_dom1"/>
</dbReference>
<dbReference type="InterPro" id="IPR005064">
    <property type="entry name" value="BUG"/>
</dbReference>
<dbReference type="PANTHER" id="PTHR42928:SF5">
    <property type="entry name" value="BLR1237 PROTEIN"/>
    <property type="match status" value="1"/>
</dbReference>